<evidence type="ECO:0000259" key="7">
    <source>
        <dbReference type="Pfam" id="PF04085"/>
    </source>
</evidence>
<accession>A0ABW2V0D5</accession>
<evidence type="ECO:0000313" key="9">
    <source>
        <dbReference type="Proteomes" id="UP001596528"/>
    </source>
</evidence>
<evidence type="ECO:0000256" key="6">
    <source>
        <dbReference type="SAM" id="Coils"/>
    </source>
</evidence>
<gene>
    <name evidence="8" type="primary">mreC</name>
    <name evidence="8" type="ORF">ACFQWB_00405</name>
</gene>
<proteinExistence type="inferred from homology"/>
<dbReference type="PIRSF" id="PIRSF038471">
    <property type="entry name" value="MreC"/>
    <property type="match status" value="1"/>
</dbReference>
<dbReference type="Pfam" id="PF04085">
    <property type="entry name" value="MreC"/>
    <property type="match status" value="1"/>
</dbReference>
<dbReference type="InterPro" id="IPR007221">
    <property type="entry name" value="MreC"/>
</dbReference>
<keyword evidence="9" id="KW-1185">Reference proteome</keyword>
<dbReference type="EMBL" id="JBHTGQ010000002">
    <property type="protein sequence ID" value="MFC7748405.1"/>
    <property type="molecule type" value="Genomic_DNA"/>
</dbReference>
<comment type="function">
    <text evidence="5">Involved in formation and maintenance of cell shape.</text>
</comment>
<protein>
    <recommendedName>
        <fullName evidence="2 5">Cell shape-determining protein MreC</fullName>
    </recommendedName>
    <alternativeName>
        <fullName evidence="4 5">Cell shape protein MreC</fullName>
    </alternativeName>
</protein>
<feature type="coiled-coil region" evidence="6">
    <location>
        <begin position="85"/>
        <end position="112"/>
    </location>
</feature>
<dbReference type="RefSeq" id="WP_138788954.1">
    <property type="nucleotide sequence ID" value="NZ_JBHTGQ010000002.1"/>
</dbReference>
<dbReference type="InterPro" id="IPR055342">
    <property type="entry name" value="MreC_beta-barrel_core"/>
</dbReference>
<dbReference type="InterPro" id="IPR042177">
    <property type="entry name" value="Cell/Rod_1"/>
</dbReference>
<organism evidence="8 9">
    <name type="scientific">Paenibacillus thermoaerophilus</name>
    <dbReference type="NCBI Taxonomy" id="1215385"/>
    <lineage>
        <taxon>Bacteria</taxon>
        <taxon>Bacillati</taxon>
        <taxon>Bacillota</taxon>
        <taxon>Bacilli</taxon>
        <taxon>Bacillales</taxon>
        <taxon>Paenibacillaceae</taxon>
        <taxon>Paenibacillus</taxon>
    </lineage>
</organism>
<sequence>MRWFGNKRLLVLLFILIFFVTLIGLTVGKREKTTFPEMLLKDSISWIQGLLYRPAAAVSAFFGDIRSIFTVYEENRALKETLFYYIKDTQRLNDLEAENARLKEALRFTEEQKNMNRYVWRIAHVIAESPDSLNHTIVIDLGSGDGIRENMAVATTDGLIGRVSRVTPFHSNVQLITDMSERSSTSKSIAVTIKGKEQSSFGILDQYDPVTGLLTMSKIDPYDHELQKGDIVVTSGVGGLFPAGLVVGEVVSRESGVMGITDMAKVKPKARFHNFREVFVIEVPPQEGQP</sequence>
<dbReference type="InterPro" id="IPR042175">
    <property type="entry name" value="Cell/Rod_MreC_2"/>
</dbReference>
<evidence type="ECO:0000256" key="3">
    <source>
        <dbReference type="ARBA" id="ARBA00022960"/>
    </source>
</evidence>
<feature type="domain" description="Rod shape-determining protein MreC beta-barrel core" evidence="7">
    <location>
        <begin position="125"/>
        <end position="282"/>
    </location>
</feature>
<evidence type="ECO:0000313" key="8">
    <source>
        <dbReference type="EMBL" id="MFC7748405.1"/>
    </source>
</evidence>
<reference evidence="9" key="1">
    <citation type="journal article" date="2019" name="Int. J. Syst. Evol. Microbiol.">
        <title>The Global Catalogue of Microorganisms (GCM) 10K type strain sequencing project: providing services to taxonomists for standard genome sequencing and annotation.</title>
        <authorList>
            <consortium name="The Broad Institute Genomics Platform"/>
            <consortium name="The Broad Institute Genome Sequencing Center for Infectious Disease"/>
            <person name="Wu L."/>
            <person name="Ma J."/>
        </authorList>
    </citation>
    <scope>NUCLEOTIDE SEQUENCE [LARGE SCALE GENOMIC DNA]</scope>
    <source>
        <strain evidence="9">JCM 18657</strain>
    </source>
</reference>
<name>A0ABW2V0D5_9BACL</name>
<dbReference type="PANTHER" id="PTHR34138">
    <property type="entry name" value="CELL SHAPE-DETERMINING PROTEIN MREC"/>
    <property type="match status" value="1"/>
</dbReference>
<dbReference type="PANTHER" id="PTHR34138:SF1">
    <property type="entry name" value="CELL SHAPE-DETERMINING PROTEIN MREC"/>
    <property type="match status" value="1"/>
</dbReference>
<keyword evidence="3 5" id="KW-0133">Cell shape</keyword>
<evidence type="ECO:0000256" key="5">
    <source>
        <dbReference type="PIRNR" id="PIRNR038471"/>
    </source>
</evidence>
<dbReference type="Gene3D" id="2.40.10.340">
    <property type="entry name" value="Rod shape-determining protein MreC, domain 1"/>
    <property type="match status" value="1"/>
</dbReference>
<dbReference type="NCBIfam" id="TIGR00219">
    <property type="entry name" value="mreC"/>
    <property type="match status" value="1"/>
</dbReference>
<keyword evidence="6" id="KW-0175">Coiled coil</keyword>
<evidence type="ECO:0000256" key="2">
    <source>
        <dbReference type="ARBA" id="ARBA00013855"/>
    </source>
</evidence>
<evidence type="ECO:0000256" key="1">
    <source>
        <dbReference type="ARBA" id="ARBA00009369"/>
    </source>
</evidence>
<comment type="caution">
    <text evidence="8">The sequence shown here is derived from an EMBL/GenBank/DDBJ whole genome shotgun (WGS) entry which is preliminary data.</text>
</comment>
<dbReference type="Proteomes" id="UP001596528">
    <property type="component" value="Unassembled WGS sequence"/>
</dbReference>
<dbReference type="Gene3D" id="2.40.10.350">
    <property type="entry name" value="Rod shape-determining protein MreC, domain 2"/>
    <property type="match status" value="1"/>
</dbReference>
<comment type="similarity">
    <text evidence="1 5">Belongs to the MreC family.</text>
</comment>
<evidence type="ECO:0000256" key="4">
    <source>
        <dbReference type="ARBA" id="ARBA00032089"/>
    </source>
</evidence>